<name>A0ABX0FPW3_9BURK</name>
<gene>
    <name evidence="2" type="ORF">GW587_19355</name>
</gene>
<evidence type="ECO:0008006" key="4">
    <source>
        <dbReference type="Google" id="ProtNLM"/>
    </source>
</evidence>
<reference evidence="3" key="2">
    <citation type="submission" date="2023-07" db="EMBL/GenBank/DDBJ databases">
        <title>Duganella aceri sp. nov., isolated from tree sap.</title>
        <authorList>
            <person name="Kim I.S."/>
        </authorList>
    </citation>
    <scope>NUCLEOTIDE SEQUENCE [LARGE SCALE GENOMIC DNA]</scope>
    <source>
        <strain evidence="3">SAP-35</strain>
    </source>
</reference>
<proteinExistence type="predicted"/>
<comment type="caution">
    <text evidence="2">The sequence shown here is derived from an EMBL/GenBank/DDBJ whole genome shotgun (WGS) entry which is preliminary data.</text>
</comment>
<accession>A0ABX0FPW3</accession>
<feature type="region of interest" description="Disordered" evidence="1">
    <location>
        <begin position="52"/>
        <end position="77"/>
    </location>
</feature>
<dbReference type="RefSeq" id="WP_166106254.1">
    <property type="nucleotide sequence ID" value="NZ_JAADJT010000009.1"/>
</dbReference>
<sequence length="77" mass="8561">MSGILYTCAGDELPGDAELINADGVHFTTIVASRCHAEWYCTSNGYTWRWREGIDPEDPTTWPAPPEDPQPEPEPAK</sequence>
<protein>
    <recommendedName>
        <fullName evidence="4">Chitin-binding type-3 domain-containing protein</fullName>
    </recommendedName>
</protein>
<keyword evidence="3" id="KW-1185">Reference proteome</keyword>
<dbReference type="EMBL" id="JAADJT010000009">
    <property type="protein sequence ID" value="NGZ86404.1"/>
    <property type="molecule type" value="Genomic_DNA"/>
</dbReference>
<dbReference type="Proteomes" id="UP000666369">
    <property type="component" value="Unassembled WGS sequence"/>
</dbReference>
<evidence type="ECO:0000313" key="2">
    <source>
        <dbReference type="EMBL" id="NGZ86404.1"/>
    </source>
</evidence>
<evidence type="ECO:0000313" key="3">
    <source>
        <dbReference type="Proteomes" id="UP000666369"/>
    </source>
</evidence>
<reference evidence="2 3" key="1">
    <citation type="submission" date="2020-01" db="EMBL/GenBank/DDBJ databases">
        <authorList>
            <person name="Lee S.D."/>
        </authorList>
    </citation>
    <scope>NUCLEOTIDE SEQUENCE [LARGE SCALE GENOMIC DNA]</scope>
    <source>
        <strain evidence="2 3">SAP-35</strain>
    </source>
</reference>
<organism evidence="2 3">
    <name type="scientific">Duganella aceris</name>
    <dbReference type="NCBI Taxonomy" id="2703883"/>
    <lineage>
        <taxon>Bacteria</taxon>
        <taxon>Pseudomonadati</taxon>
        <taxon>Pseudomonadota</taxon>
        <taxon>Betaproteobacteria</taxon>
        <taxon>Burkholderiales</taxon>
        <taxon>Oxalobacteraceae</taxon>
        <taxon>Telluria group</taxon>
        <taxon>Duganella</taxon>
    </lineage>
</organism>
<evidence type="ECO:0000256" key="1">
    <source>
        <dbReference type="SAM" id="MobiDB-lite"/>
    </source>
</evidence>